<organism evidence="3">
    <name type="scientific">uncultured Armatimonadetes bacterium</name>
    <dbReference type="NCBI Taxonomy" id="157466"/>
    <lineage>
        <taxon>Bacteria</taxon>
        <taxon>Bacillati</taxon>
        <taxon>Armatimonadota</taxon>
        <taxon>environmental samples</taxon>
    </lineage>
</organism>
<evidence type="ECO:0000313" key="3">
    <source>
        <dbReference type="EMBL" id="CAA9284845.1"/>
    </source>
</evidence>
<feature type="transmembrane region" description="Helical" evidence="2">
    <location>
        <begin position="42"/>
        <end position="59"/>
    </location>
</feature>
<keyword evidence="2" id="KW-0812">Transmembrane</keyword>
<name>A0A6J4JQZ8_9BACT</name>
<accession>A0A6J4JQZ8</accession>
<dbReference type="EMBL" id="CADCTO010000522">
    <property type="protein sequence ID" value="CAA9284845.1"/>
    <property type="molecule type" value="Genomic_DNA"/>
</dbReference>
<protein>
    <submittedName>
        <fullName evidence="3">Uncharacterized protein</fullName>
    </submittedName>
</protein>
<gene>
    <name evidence="3" type="ORF">AVDCRST_MAG63-3863</name>
</gene>
<dbReference type="AlphaFoldDB" id="A0A6J4JQZ8"/>
<keyword evidence="2" id="KW-0472">Membrane</keyword>
<proteinExistence type="predicted"/>
<keyword evidence="2" id="KW-1133">Transmembrane helix</keyword>
<evidence type="ECO:0000256" key="1">
    <source>
        <dbReference type="SAM" id="MobiDB-lite"/>
    </source>
</evidence>
<sequence length="202" mass="21097">MGASRHGNGNKRSKGGPPPPPPPCLVLVESLPGHLGLLLRRGWVSVAFAAAAGGLLALMGVKSSFLGGFLMVLPVCVLPPVMRRRVLAFSAAGDIAWGFSRSYSFRHAPPPAASPPPACEAVGVLMRRGEVGGWRVERREGGRRPRLRVHGFGGREIEFDFICAAGELPDIERRIAGCLGYNPSGPAPTAGATETGSTAPVS</sequence>
<feature type="region of interest" description="Disordered" evidence="1">
    <location>
        <begin position="1"/>
        <end position="22"/>
    </location>
</feature>
<reference evidence="3" key="1">
    <citation type="submission" date="2020-02" db="EMBL/GenBank/DDBJ databases">
        <authorList>
            <person name="Meier V. D."/>
        </authorList>
    </citation>
    <scope>NUCLEOTIDE SEQUENCE</scope>
    <source>
        <strain evidence="3">AVDCRST_MAG63</strain>
    </source>
</reference>
<evidence type="ECO:0000256" key="2">
    <source>
        <dbReference type="SAM" id="Phobius"/>
    </source>
</evidence>